<dbReference type="PANTHER" id="PTHR10380:SF196">
    <property type="entry name" value="CUTICULAR PROTEIN 72EA"/>
    <property type="match status" value="1"/>
</dbReference>
<evidence type="ECO:0008006" key="4">
    <source>
        <dbReference type="Google" id="ProtNLM"/>
    </source>
</evidence>
<evidence type="ECO:0000256" key="1">
    <source>
        <dbReference type="ARBA" id="ARBA00022460"/>
    </source>
</evidence>
<dbReference type="PROSITE" id="PS00233">
    <property type="entry name" value="CHIT_BIND_RR_1"/>
    <property type="match status" value="1"/>
</dbReference>
<reference evidence="3" key="1">
    <citation type="submission" date="2015-09" db="EMBL/GenBank/DDBJ databases">
        <title>Scylla olivacea transcriptome.</title>
        <authorList>
            <person name="Ikhwanuddin M."/>
        </authorList>
    </citation>
    <scope>NUCLEOTIDE SEQUENCE</scope>
</reference>
<evidence type="ECO:0000256" key="2">
    <source>
        <dbReference type="PROSITE-ProRule" id="PRU00497"/>
    </source>
</evidence>
<dbReference type="EMBL" id="GDRN01050187">
    <property type="protein sequence ID" value="JAI66485.1"/>
    <property type="molecule type" value="Transcribed_RNA"/>
</dbReference>
<evidence type="ECO:0000313" key="3">
    <source>
        <dbReference type="EMBL" id="JAI66485.1"/>
    </source>
</evidence>
<accession>A0A0P4WCR0</accession>
<dbReference type="GO" id="GO:0008010">
    <property type="term" value="F:structural constituent of chitin-based larval cuticle"/>
    <property type="evidence" value="ECO:0007669"/>
    <property type="project" value="TreeGrafter"/>
</dbReference>
<dbReference type="PANTHER" id="PTHR10380">
    <property type="entry name" value="CUTICLE PROTEIN"/>
    <property type="match status" value="1"/>
</dbReference>
<dbReference type="InterPro" id="IPR031311">
    <property type="entry name" value="CHIT_BIND_RR_consensus"/>
</dbReference>
<dbReference type="InterPro" id="IPR000618">
    <property type="entry name" value="Insect_cuticle"/>
</dbReference>
<protein>
    <recommendedName>
        <fullName evidence="4">Cuticle protein 6</fullName>
    </recommendedName>
</protein>
<keyword evidence="1 2" id="KW-0193">Cuticle</keyword>
<dbReference type="GO" id="GO:0062129">
    <property type="term" value="C:chitin-based extracellular matrix"/>
    <property type="evidence" value="ECO:0007669"/>
    <property type="project" value="TreeGrafter"/>
</dbReference>
<dbReference type="InterPro" id="IPR050468">
    <property type="entry name" value="Cuticle_Struct_Prot"/>
</dbReference>
<sequence length="316" mass="35171">MSVAATTTLGSVTVPQRVVCILAVVGACWGEAALHPETRQGPQHDLHSIPRYDLYDNRHYSVYNNPRLDVYNDLDNNLYRASPVGLHNGRHVSDIFHHAPVVPPHHSTFNAPAITSYRGPTVVPAPYLVPPQVHNVLPVHESPVIIEKTPVPYASPVPQPKPVIPIRSQYHVQDELGQYSFGYDAGISTRQETRDAYGNVRGSFSYIDSNGKLQTQHYTAGKGGFRVVGTNLPVHVTNEARHKRSYATFPAATAPLTAAHHLPDLNLVTPYHVYGPPRQSFSYSLQSLPSQVSTSTRTYYAGSRVAPHHRRHYYYY</sequence>
<dbReference type="AlphaFoldDB" id="A0A0P4WCR0"/>
<proteinExistence type="predicted"/>
<name>A0A0P4WCR0_SCYOL</name>
<dbReference type="Pfam" id="PF00379">
    <property type="entry name" value="Chitin_bind_4"/>
    <property type="match status" value="1"/>
</dbReference>
<organism evidence="3">
    <name type="scientific">Scylla olivacea</name>
    <name type="common">Orange mud crab</name>
    <name type="synonym">Cancer olivacea</name>
    <dbReference type="NCBI Taxonomy" id="85551"/>
    <lineage>
        <taxon>Eukaryota</taxon>
        <taxon>Metazoa</taxon>
        <taxon>Ecdysozoa</taxon>
        <taxon>Arthropoda</taxon>
        <taxon>Crustacea</taxon>
        <taxon>Multicrustacea</taxon>
        <taxon>Malacostraca</taxon>
        <taxon>Eumalacostraca</taxon>
        <taxon>Eucarida</taxon>
        <taxon>Decapoda</taxon>
        <taxon>Pleocyemata</taxon>
        <taxon>Brachyura</taxon>
        <taxon>Eubrachyura</taxon>
        <taxon>Portunoidea</taxon>
        <taxon>Portunidae</taxon>
        <taxon>Portuninae</taxon>
        <taxon>Scylla</taxon>
    </lineage>
</organism>
<dbReference type="PROSITE" id="PS51155">
    <property type="entry name" value="CHIT_BIND_RR_2"/>
    <property type="match status" value="1"/>
</dbReference>